<reference evidence="1" key="2">
    <citation type="submission" date="2020-05" db="UniProtKB">
        <authorList>
            <consortium name="EnsemblMetazoa"/>
        </authorList>
    </citation>
    <scope>IDENTIFICATION</scope>
    <source>
        <strain evidence="1">IAEA</strain>
    </source>
</reference>
<dbReference type="AlphaFoldDB" id="A0A1A9Z3E3"/>
<evidence type="ECO:0000313" key="2">
    <source>
        <dbReference type="Proteomes" id="UP000092445"/>
    </source>
</evidence>
<name>A0A1A9Z3E3_GLOPL</name>
<dbReference type="EnsemblMetazoa" id="GPAI002667-RA">
    <property type="protein sequence ID" value="GPAI002667-PA"/>
    <property type="gene ID" value="GPAI002667"/>
</dbReference>
<dbReference type="Proteomes" id="UP000092445">
    <property type="component" value="Unassembled WGS sequence"/>
</dbReference>
<accession>A0A1A9Z3E3</accession>
<sequence length="148" mass="15450">MFAGFAIITSWLQIGLQQESLQVIVSNNLKHNLPFVALRALVALSSSKPILINKARLSGLGTKVLFILPAILPVSQSGTTNGSEKSESPICSMSQSDATSIPPFLHSTRSSIANVNASAGLNSLPAMLIPKCDKCSANLVSITISSSG</sequence>
<reference evidence="2" key="1">
    <citation type="submission" date="2014-03" db="EMBL/GenBank/DDBJ databases">
        <authorList>
            <person name="Aksoy S."/>
            <person name="Warren W."/>
            <person name="Wilson R.K."/>
        </authorList>
    </citation>
    <scope>NUCLEOTIDE SEQUENCE [LARGE SCALE GENOMIC DNA]</scope>
    <source>
        <strain evidence="2">IAEA</strain>
    </source>
</reference>
<evidence type="ECO:0000313" key="1">
    <source>
        <dbReference type="EnsemblMetazoa" id="GPAI002667-PA"/>
    </source>
</evidence>
<proteinExistence type="predicted"/>
<organism evidence="1 2">
    <name type="scientific">Glossina pallidipes</name>
    <name type="common">Tsetse fly</name>
    <dbReference type="NCBI Taxonomy" id="7398"/>
    <lineage>
        <taxon>Eukaryota</taxon>
        <taxon>Metazoa</taxon>
        <taxon>Ecdysozoa</taxon>
        <taxon>Arthropoda</taxon>
        <taxon>Hexapoda</taxon>
        <taxon>Insecta</taxon>
        <taxon>Pterygota</taxon>
        <taxon>Neoptera</taxon>
        <taxon>Endopterygota</taxon>
        <taxon>Diptera</taxon>
        <taxon>Brachycera</taxon>
        <taxon>Muscomorpha</taxon>
        <taxon>Hippoboscoidea</taxon>
        <taxon>Glossinidae</taxon>
        <taxon>Glossina</taxon>
    </lineage>
</organism>
<protein>
    <submittedName>
        <fullName evidence="1">Uncharacterized protein</fullName>
    </submittedName>
</protein>
<keyword evidence="2" id="KW-1185">Reference proteome</keyword>
<dbReference type="VEuPathDB" id="VectorBase:GPAI002667"/>